<gene>
    <name evidence="2" type="ORF">ACFO0S_14550</name>
</gene>
<organism evidence="2 3">
    <name type="scientific">Chryseomicrobium palamuruense</name>
    <dbReference type="NCBI Taxonomy" id="682973"/>
    <lineage>
        <taxon>Bacteria</taxon>
        <taxon>Bacillati</taxon>
        <taxon>Bacillota</taxon>
        <taxon>Bacilli</taxon>
        <taxon>Bacillales</taxon>
        <taxon>Caryophanaceae</taxon>
        <taxon>Chryseomicrobium</taxon>
    </lineage>
</organism>
<keyword evidence="3" id="KW-1185">Reference proteome</keyword>
<dbReference type="Pfam" id="PF20251">
    <property type="entry name" value="Big_14"/>
    <property type="match status" value="1"/>
</dbReference>
<dbReference type="RefSeq" id="WP_378142848.1">
    <property type="nucleotide sequence ID" value="NZ_JBHSEF010000029.1"/>
</dbReference>
<sequence length="149" mass="16964">MKLKKSFIWLLLFLLVFLSACGEQRIESKIPDVNTNTNIVLEIVDDTLSPSGVVIKMTNYTDENLWYGEGFTLEESINEKWYVVPYQGTDGHNVPAIGYILNANQTDEKEITWTYPYGTLSEGTYRLILSFGVEDSGRKYNSAVEFSIE</sequence>
<dbReference type="PROSITE" id="PS51257">
    <property type="entry name" value="PROKAR_LIPOPROTEIN"/>
    <property type="match status" value="1"/>
</dbReference>
<evidence type="ECO:0000313" key="3">
    <source>
        <dbReference type="Proteomes" id="UP001595733"/>
    </source>
</evidence>
<comment type="caution">
    <text evidence="2">The sequence shown here is derived from an EMBL/GenBank/DDBJ whole genome shotgun (WGS) entry which is preliminary data.</text>
</comment>
<accession>A0ABV8V0V5</accession>
<protein>
    <submittedName>
        <fullName evidence="2">Immunoglobulin-like domain-containing protein</fullName>
    </submittedName>
</protein>
<feature type="domain" description="Bacterial Ig-like" evidence="1">
    <location>
        <begin position="36"/>
        <end position="140"/>
    </location>
</feature>
<dbReference type="InterPro" id="IPR046878">
    <property type="entry name" value="Big_14"/>
</dbReference>
<reference evidence="3" key="1">
    <citation type="journal article" date="2019" name="Int. J. Syst. Evol. Microbiol.">
        <title>The Global Catalogue of Microorganisms (GCM) 10K type strain sequencing project: providing services to taxonomists for standard genome sequencing and annotation.</title>
        <authorList>
            <consortium name="The Broad Institute Genomics Platform"/>
            <consortium name="The Broad Institute Genome Sequencing Center for Infectious Disease"/>
            <person name="Wu L."/>
            <person name="Ma J."/>
        </authorList>
    </citation>
    <scope>NUCLEOTIDE SEQUENCE [LARGE SCALE GENOMIC DNA]</scope>
    <source>
        <strain evidence="3">CCUG 50353</strain>
    </source>
</reference>
<dbReference type="Proteomes" id="UP001595733">
    <property type="component" value="Unassembled WGS sequence"/>
</dbReference>
<proteinExistence type="predicted"/>
<name>A0ABV8V0V5_9BACL</name>
<dbReference type="EMBL" id="JBHSEF010000029">
    <property type="protein sequence ID" value="MFC4356278.1"/>
    <property type="molecule type" value="Genomic_DNA"/>
</dbReference>
<evidence type="ECO:0000313" key="2">
    <source>
        <dbReference type="EMBL" id="MFC4356278.1"/>
    </source>
</evidence>
<evidence type="ECO:0000259" key="1">
    <source>
        <dbReference type="Pfam" id="PF20251"/>
    </source>
</evidence>